<dbReference type="GO" id="GO:0000245">
    <property type="term" value="P:spliceosomal complex assembly"/>
    <property type="evidence" value="ECO:0007669"/>
    <property type="project" value="TreeGrafter"/>
</dbReference>
<feature type="binding site" evidence="9">
    <location>
        <position position="75"/>
    </location>
    <ligand>
        <name>ATP</name>
        <dbReference type="ChEBI" id="CHEBI:30616"/>
    </ligand>
</feature>
<dbReference type="PANTHER" id="PTHR47634:SF9">
    <property type="entry name" value="PROTEIN KINASE DOMAIN-CONTAINING PROTEIN-RELATED"/>
    <property type="match status" value="1"/>
</dbReference>
<proteinExistence type="predicted"/>
<dbReference type="PROSITE" id="PS50011">
    <property type="entry name" value="PROTEIN_KINASE_DOM"/>
    <property type="match status" value="1"/>
</dbReference>
<evidence type="ECO:0000256" key="3">
    <source>
        <dbReference type="ARBA" id="ARBA00022679"/>
    </source>
</evidence>
<name>C5FL77_ARTOC</name>
<dbReference type="EC" id="2.7.11.1" evidence="1"/>
<evidence type="ECO:0000256" key="1">
    <source>
        <dbReference type="ARBA" id="ARBA00012513"/>
    </source>
</evidence>
<evidence type="ECO:0000256" key="2">
    <source>
        <dbReference type="ARBA" id="ARBA00022527"/>
    </source>
</evidence>
<dbReference type="eggNOG" id="KOG1290">
    <property type="taxonomic scope" value="Eukaryota"/>
</dbReference>
<dbReference type="HOGENOM" id="CLU_000288_81_2_1"/>
<evidence type="ECO:0000256" key="7">
    <source>
        <dbReference type="ARBA" id="ARBA00047899"/>
    </source>
</evidence>
<dbReference type="OMA" id="MASEWMM"/>
<dbReference type="RefSeq" id="XP_002847762.1">
    <property type="nucleotide sequence ID" value="XM_002847716.1"/>
</dbReference>
<protein>
    <recommendedName>
        <fullName evidence="1">non-specific serine/threonine protein kinase</fullName>
        <ecNumber evidence="1">2.7.11.1</ecNumber>
    </recommendedName>
</protein>
<evidence type="ECO:0000256" key="4">
    <source>
        <dbReference type="ARBA" id="ARBA00022741"/>
    </source>
</evidence>
<dbReference type="Proteomes" id="UP000002035">
    <property type="component" value="Unassembled WGS sequence"/>
</dbReference>
<dbReference type="GO" id="GO:0005524">
    <property type="term" value="F:ATP binding"/>
    <property type="evidence" value="ECO:0007669"/>
    <property type="project" value="UniProtKB-UniRule"/>
</dbReference>
<evidence type="ECO:0000256" key="5">
    <source>
        <dbReference type="ARBA" id="ARBA00022777"/>
    </source>
</evidence>
<dbReference type="SUPFAM" id="SSF56112">
    <property type="entry name" value="Protein kinase-like (PK-like)"/>
    <property type="match status" value="1"/>
</dbReference>
<dbReference type="STRING" id="554155.C5FL77"/>
<reference evidence="12" key="1">
    <citation type="journal article" date="2012" name="MBio">
        <title>Comparative genome analysis of Trichophyton rubrum and related dermatophytes reveals candidate genes involved in infection.</title>
        <authorList>
            <person name="Martinez D.A."/>
            <person name="Oliver B.G."/>
            <person name="Graeser Y."/>
            <person name="Goldberg J.M."/>
            <person name="Li W."/>
            <person name="Martinez-Rossi N.M."/>
            <person name="Monod M."/>
            <person name="Shelest E."/>
            <person name="Barton R.C."/>
            <person name="Birch E."/>
            <person name="Brakhage A.A."/>
            <person name="Chen Z."/>
            <person name="Gurr S.J."/>
            <person name="Heiman D."/>
            <person name="Heitman J."/>
            <person name="Kosti I."/>
            <person name="Rossi A."/>
            <person name="Saif S."/>
            <person name="Samalova M."/>
            <person name="Saunders C.W."/>
            <person name="Shea T."/>
            <person name="Summerbell R.C."/>
            <person name="Xu J."/>
            <person name="Young S."/>
            <person name="Zeng Q."/>
            <person name="Birren B.W."/>
            <person name="Cuomo C.A."/>
            <person name="White T.C."/>
        </authorList>
    </citation>
    <scope>NUCLEOTIDE SEQUENCE [LARGE SCALE GENOMIC DNA]</scope>
    <source>
        <strain evidence="12">ATCC MYA-4605 / CBS 113480</strain>
    </source>
</reference>
<accession>C5FL77</accession>
<evidence type="ECO:0000259" key="10">
    <source>
        <dbReference type="PROSITE" id="PS50011"/>
    </source>
</evidence>
<dbReference type="InterPro" id="IPR000719">
    <property type="entry name" value="Prot_kinase_dom"/>
</dbReference>
<evidence type="ECO:0000313" key="11">
    <source>
        <dbReference type="EMBL" id="EEQ30449.1"/>
    </source>
</evidence>
<dbReference type="SMART" id="SM00220">
    <property type="entry name" value="S_TKc"/>
    <property type="match status" value="1"/>
</dbReference>
<dbReference type="Gene3D" id="1.10.510.10">
    <property type="entry name" value="Transferase(Phosphotransferase) domain 1"/>
    <property type="match status" value="1"/>
</dbReference>
<organism evidence="11 12">
    <name type="scientific">Arthroderma otae (strain ATCC MYA-4605 / CBS 113480)</name>
    <name type="common">Microsporum canis</name>
    <dbReference type="NCBI Taxonomy" id="554155"/>
    <lineage>
        <taxon>Eukaryota</taxon>
        <taxon>Fungi</taxon>
        <taxon>Dikarya</taxon>
        <taxon>Ascomycota</taxon>
        <taxon>Pezizomycotina</taxon>
        <taxon>Eurotiomycetes</taxon>
        <taxon>Eurotiomycetidae</taxon>
        <taxon>Onygenales</taxon>
        <taxon>Arthrodermataceae</taxon>
        <taxon>Microsporum</taxon>
    </lineage>
</organism>
<dbReference type="GO" id="GO:0004674">
    <property type="term" value="F:protein serine/threonine kinase activity"/>
    <property type="evidence" value="ECO:0007669"/>
    <property type="project" value="UniProtKB-KW"/>
</dbReference>
<dbReference type="PROSITE" id="PS00107">
    <property type="entry name" value="PROTEIN_KINASE_ATP"/>
    <property type="match status" value="1"/>
</dbReference>
<dbReference type="PANTHER" id="PTHR47634">
    <property type="entry name" value="PROTEIN KINASE DOMAIN-CONTAINING PROTEIN-RELATED"/>
    <property type="match status" value="1"/>
</dbReference>
<evidence type="ECO:0000256" key="6">
    <source>
        <dbReference type="ARBA" id="ARBA00022840"/>
    </source>
</evidence>
<keyword evidence="6 9" id="KW-0067">ATP-binding</keyword>
<dbReference type="InterPro" id="IPR051334">
    <property type="entry name" value="SRPK"/>
</dbReference>
<dbReference type="GeneID" id="9230524"/>
<dbReference type="AlphaFoldDB" id="C5FL77"/>
<dbReference type="InterPro" id="IPR017441">
    <property type="entry name" value="Protein_kinase_ATP_BS"/>
</dbReference>
<sequence length="426" mass="48013">MHCLATPPDDGTPCTYRRIEGVERLERYKPGGYHPILLGDILHGQYEVVQKLGFGTYSTVWLTYDQKRSAYVAIKVCTADAPLREVEILRTLTKNQTNHPGLPILPVILDDFELQGPNGRHQCYVTRTARSSVAGAKYSCCFEISVARALVAQLILAVDYIHSHGYVHSDIHLGNILFRLSSSYDQFSPKQLCKQFGEPRTESLIRLDGKRLPPNAPIYGVIPAWLGKHADQVRPCEAHVLLGDFGEAFNAKTEKRYGNDCHVPLPVLPPEVIFEPEKSLSFSSDVWALACATWSIFGMRSLFDGTLATQDDIASQQIDTLGISSLPCKWWTEWAARHQYFEETGQPHGNRTVFPPLEQSFEEEIQTVRREEGVEEFGEEEKAAVLAMLRSMLVFQPEKRASAKSVMASEWMMDWGLPALKCLRRD</sequence>
<comment type="catalytic activity">
    <reaction evidence="8">
        <text>L-seryl-[protein] + ATP = O-phospho-L-seryl-[protein] + ADP + H(+)</text>
        <dbReference type="Rhea" id="RHEA:17989"/>
        <dbReference type="Rhea" id="RHEA-COMP:9863"/>
        <dbReference type="Rhea" id="RHEA-COMP:11604"/>
        <dbReference type="ChEBI" id="CHEBI:15378"/>
        <dbReference type="ChEBI" id="CHEBI:29999"/>
        <dbReference type="ChEBI" id="CHEBI:30616"/>
        <dbReference type="ChEBI" id="CHEBI:83421"/>
        <dbReference type="ChEBI" id="CHEBI:456216"/>
        <dbReference type="EC" id="2.7.11.1"/>
    </reaction>
</comment>
<feature type="domain" description="Protein kinase" evidence="10">
    <location>
        <begin position="46"/>
        <end position="412"/>
    </location>
</feature>
<comment type="catalytic activity">
    <reaction evidence="7">
        <text>L-threonyl-[protein] + ATP = O-phospho-L-threonyl-[protein] + ADP + H(+)</text>
        <dbReference type="Rhea" id="RHEA:46608"/>
        <dbReference type="Rhea" id="RHEA-COMP:11060"/>
        <dbReference type="Rhea" id="RHEA-COMP:11605"/>
        <dbReference type="ChEBI" id="CHEBI:15378"/>
        <dbReference type="ChEBI" id="CHEBI:30013"/>
        <dbReference type="ChEBI" id="CHEBI:30616"/>
        <dbReference type="ChEBI" id="CHEBI:61977"/>
        <dbReference type="ChEBI" id="CHEBI:456216"/>
        <dbReference type="EC" id="2.7.11.1"/>
    </reaction>
</comment>
<keyword evidence="5 11" id="KW-0418">Kinase</keyword>
<dbReference type="InterPro" id="IPR011009">
    <property type="entry name" value="Kinase-like_dom_sf"/>
</dbReference>
<evidence type="ECO:0000256" key="9">
    <source>
        <dbReference type="PROSITE-ProRule" id="PRU10141"/>
    </source>
</evidence>
<evidence type="ECO:0000313" key="12">
    <source>
        <dbReference type="Proteomes" id="UP000002035"/>
    </source>
</evidence>
<dbReference type="Gene3D" id="3.30.200.20">
    <property type="entry name" value="Phosphorylase Kinase, domain 1"/>
    <property type="match status" value="1"/>
</dbReference>
<dbReference type="Pfam" id="PF00069">
    <property type="entry name" value="Pkinase"/>
    <property type="match status" value="2"/>
</dbReference>
<dbReference type="OrthoDB" id="5979581at2759"/>
<dbReference type="GO" id="GO:0050684">
    <property type="term" value="P:regulation of mRNA processing"/>
    <property type="evidence" value="ECO:0007669"/>
    <property type="project" value="TreeGrafter"/>
</dbReference>
<keyword evidence="3" id="KW-0808">Transferase</keyword>
<dbReference type="EMBL" id="DS995703">
    <property type="protein sequence ID" value="EEQ30449.1"/>
    <property type="molecule type" value="Genomic_DNA"/>
</dbReference>
<keyword evidence="2" id="KW-0723">Serine/threonine-protein kinase</keyword>
<keyword evidence="4 9" id="KW-0547">Nucleotide-binding</keyword>
<gene>
    <name evidence="11" type="ORF">MCYG_03268</name>
</gene>
<evidence type="ECO:0000256" key="8">
    <source>
        <dbReference type="ARBA" id="ARBA00048679"/>
    </source>
</evidence>
<keyword evidence="12" id="KW-1185">Reference proteome</keyword>
<dbReference type="VEuPathDB" id="FungiDB:MCYG_03268"/>